<keyword evidence="1" id="KW-0614">Plasmid</keyword>
<geneLocation type="plasmid" evidence="2"/>
<dbReference type="HOGENOM" id="CLU_3238612_0_0_4"/>
<dbReference type="KEGG" id="rsn:RSPO_m00879"/>
<evidence type="ECO:0000313" key="2">
    <source>
        <dbReference type="Proteomes" id="UP000007953"/>
    </source>
</evidence>
<name>F6GA73_RALS8</name>
<protein>
    <submittedName>
        <fullName evidence="1">Uncharacterized protein</fullName>
    </submittedName>
</protein>
<accession>F6GA73</accession>
<dbReference type="Proteomes" id="UP000007953">
    <property type="component" value="Plasmid megaplasmid"/>
</dbReference>
<organism evidence="1 2">
    <name type="scientific">Ralstonia solanacearum (strain Po82)</name>
    <dbReference type="NCBI Taxonomy" id="1031711"/>
    <lineage>
        <taxon>Bacteria</taxon>
        <taxon>Pseudomonadati</taxon>
        <taxon>Pseudomonadota</taxon>
        <taxon>Betaproteobacteria</taxon>
        <taxon>Burkholderiales</taxon>
        <taxon>Burkholderiaceae</taxon>
        <taxon>Ralstonia</taxon>
        <taxon>Ralstonia solanacearum species complex</taxon>
    </lineage>
</organism>
<dbReference type="EMBL" id="CP002820">
    <property type="protein sequence ID" value="AEG71517.1"/>
    <property type="molecule type" value="Genomic_DNA"/>
</dbReference>
<gene>
    <name evidence="1" type="ordered locus">RSPO_m00879</name>
</gene>
<evidence type="ECO:0000313" key="1">
    <source>
        <dbReference type="EMBL" id="AEG71517.1"/>
    </source>
</evidence>
<dbReference type="AlphaFoldDB" id="F6GA73"/>
<reference evidence="1 2" key="1">
    <citation type="journal article" date="2011" name="J. Bacteriol.">
        <title>Complete genome sequence of the plant pathogen Ralstonia solanacearum strain Po82.</title>
        <authorList>
            <person name="Xu J."/>
            <person name="Zheng H.J."/>
            <person name="Liu L."/>
            <person name="Pan Z.C."/>
            <person name="Prior P."/>
            <person name="Tang B."/>
            <person name="Xu J.S."/>
            <person name="Zhang H."/>
            <person name="Tian Q."/>
            <person name="Zhang L.Q."/>
            <person name="Feng J."/>
        </authorList>
    </citation>
    <scope>NUCLEOTIDE SEQUENCE [LARGE SCALE GENOMIC DNA]</scope>
    <source>
        <strain evidence="2">Po82</strain>
    </source>
</reference>
<proteinExistence type="predicted"/>
<sequence>MTMPAQPEARPGGCRPLMNCAQHGMRLGELYRRPTLYSNLGAT</sequence>